<dbReference type="GeneID" id="54817811"/>
<dbReference type="EMBL" id="CP010784">
    <property type="protein sequence ID" value="ATF06487.1"/>
    <property type="molecule type" value="Genomic_DNA"/>
</dbReference>
<name>A0AAC9Z9Z9_9RHOB</name>
<evidence type="ECO:0000313" key="2">
    <source>
        <dbReference type="Proteomes" id="UP000217545"/>
    </source>
</evidence>
<organism evidence="1 2">
    <name type="scientific">Phaeobacter gallaeciensis</name>
    <dbReference type="NCBI Taxonomy" id="60890"/>
    <lineage>
        <taxon>Bacteria</taxon>
        <taxon>Pseudomonadati</taxon>
        <taxon>Pseudomonadota</taxon>
        <taxon>Alphaproteobacteria</taxon>
        <taxon>Rhodobacterales</taxon>
        <taxon>Roseobacteraceae</taxon>
        <taxon>Phaeobacter</taxon>
    </lineage>
</organism>
<dbReference type="NCBIfam" id="NF046098">
    <property type="entry name" value="RSP_7527_fam"/>
    <property type="match status" value="1"/>
</dbReference>
<reference evidence="1 2" key="1">
    <citation type="journal article" date="2017" name="Front. Microbiol.">
        <title>Phaeobacter piscinae sp. nov., a species of the Roseobacter group and potential aquaculture probiont.</title>
        <authorList>
            <person name="Sonnenschein E.C."/>
            <person name="Phippen C.B.W."/>
            <person name="Nielsen K.F."/>
            <person name="Mateiu R.V."/>
            <person name="Melchiorsen J."/>
            <person name="Gram L."/>
            <person name="Overmann J."/>
            <person name="Freese H.M."/>
        </authorList>
    </citation>
    <scope>NUCLEOTIDE SEQUENCE [LARGE SCALE GENOMIC DNA]</scope>
    <source>
        <strain evidence="1 2">P63</strain>
    </source>
</reference>
<accession>A0AAC9Z9Z9</accession>
<gene>
    <name evidence="1" type="ORF">PhaeoP63_02423</name>
</gene>
<dbReference type="RefSeq" id="WP_024097825.1">
    <property type="nucleotide sequence ID" value="NZ_CP010588.1"/>
</dbReference>
<dbReference type="Proteomes" id="UP000217545">
    <property type="component" value="Chromosome"/>
</dbReference>
<sequence>MNNLEFPTVTADEIRAIEARAHELRAEAMASFLRSLGRGIASLPGKLAALISRPRHA</sequence>
<dbReference type="AlphaFoldDB" id="A0AAC9Z9Z9"/>
<dbReference type="InterPro" id="IPR058227">
    <property type="entry name" value="RSP_7527-like"/>
</dbReference>
<protein>
    <submittedName>
        <fullName evidence="1">Uncharacterized protein</fullName>
    </submittedName>
</protein>
<proteinExistence type="predicted"/>
<evidence type="ECO:0000313" key="1">
    <source>
        <dbReference type="EMBL" id="ATF06487.1"/>
    </source>
</evidence>